<comment type="similarity">
    <text evidence="1 4">Belongs to the aldehyde dehydrogenase family.</text>
</comment>
<organism evidence="8 9">
    <name type="scientific">Rotaria magnacalcarata</name>
    <dbReference type="NCBI Taxonomy" id="392030"/>
    <lineage>
        <taxon>Eukaryota</taxon>
        <taxon>Metazoa</taxon>
        <taxon>Spiralia</taxon>
        <taxon>Gnathifera</taxon>
        <taxon>Rotifera</taxon>
        <taxon>Eurotatoria</taxon>
        <taxon>Bdelloidea</taxon>
        <taxon>Philodinida</taxon>
        <taxon>Philodinidae</taxon>
        <taxon>Rotaria</taxon>
    </lineage>
</organism>
<dbReference type="Gene3D" id="3.40.605.10">
    <property type="entry name" value="Aldehyde Dehydrogenase, Chain A, domain 1"/>
    <property type="match status" value="1"/>
</dbReference>
<comment type="caution">
    <text evidence="8">The sequence shown here is derived from an EMBL/GenBank/DDBJ whole genome shotgun (WGS) entry which is preliminary data.</text>
</comment>
<evidence type="ECO:0000256" key="4">
    <source>
        <dbReference type="RuleBase" id="RU003345"/>
    </source>
</evidence>
<proteinExistence type="inferred from homology"/>
<evidence type="ECO:0000256" key="5">
    <source>
        <dbReference type="SAM" id="MobiDB-lite"/>
    </source>
</evidence>
<evidence type="ECO:0000313" key="9">
    <source>
        <dbReference type="Proteomes" id="UP000663887"/>
    </source>
</evidence>
<dbReference type="InterPro" id="IPR016161">
    <property type="entry name" value="Ald_DH/histidinol_DH"/>
</dbReference>
<feature type="region of interest" description="Disordered" evidence="5">
    <location>
        <begin position="1"/>
        <end position="38"/>
    </location>
</feature>
<evidence type="ECO:0000256" key="6">
    <source>
        <dbReference type="SAM" id="Phobius"/>
    </source>
</evidence>
<dbReference type="InterPro" id="IPR015590">
    <property type="entry name" value="Aldehyde_DH_dom"/>
</dbReference>
<dbReference type="FunFam" id="3.40.605.10:FF:000050">
    <property type="entry name" value="Aldehyde dehydrogenase, mitochondrial"/>
    <property type="match status" value="1"/>
</dbReference>
<dbReference type="InterPro" id="IPR003386">
    <property type="entry name" value="LACT/PDAT_acylTrfase"/>
</dbReference>
<keyword evidence="6" id="KW-1133">Transmembrane helix</keyword>
<dbReference type="InterPro" id="IPR029510">
    <property type="entry name" value="Ald_DH_CS_GLU"/>
</dbReference>
<keyword evidence="2 4" id="KW-0560">Oxidoreductase</keyword>
<sequence length="1161" mass="130738">MANETLNVIPNLNETNVHHRRNKRKKSNTGETPSEKSPIRQSIIPWLASCFNYKPTDKTAHESEHDIKKPRKNKSSWICNHFCSKLLFIFGLFYLIMFLRPDYSILIRNSLEDMLRKFNLTSEEFILRPGQHLAKYRQPSMPVIIIPGIVSTGLELWQGTECTTGKFRHRFWTSMQMVDSISRDHQCWLKHISLNLTNWRDPDSIRLRPVLGWAAADYVFPGYWLWSKVIQNLADIGYDPTNLVTLGYDWRLQPQYLEERDGYFTQLKFYAEFLRIKHGEKVALLTHSMGATYVFYFLRWVTEQAGDQWIDENVATFLDVGGPLLGTPKAFSSVLSGEMKDTAVLGDLGRNILGKLVGKLVVFPRFFRALGSVPSMFPRGGSNVWKECFGTEKNSFEHMLTFPKDRYKHFADKLRKTQEKCEEEIDYDHGFDSILEEFYAKPELIEEIMTRNHTVEQFFDVLKIMAPRYMNLVNKYYVFDSSMNKSKADDKTKKWKSDSRYWADPLSTPLPNVTNLKIYCMYGYVKEPMTECGYSYGFYPGTDYCSSALLLFNTSHTDSSARIKSGVYLGPGDSTVPLVSLGHMCAGPWKKPGAYHNPGHVKAITREYVHKTTTFDILTTRLEDALRGGEYAVTHVEILGNRDFLTDLLTIVSKPIAGTNQSHLTVNDDNMSSTGSSAPQVEIKYTQIFINNEWHKAANGKTFPVINPSTGEEICQVEEGTRSDIDKAVDAARQAFHIKSPWRQLEPGARGNLIRKFANLIRRDVDYLAKLETLNGGKILSLSMGEVFLTADCLDYYAGWADKITGETLPSQPGNFIYTRHEPIGICGQIIPWNFPLMMLAWKLGPALTCGNVVILKPAEQTPLTALYCAALIKEAGFPPGVVNIVPGDGPNCGYAIAIHPNINKIAFTGSVEVGKKIQEAAGKSNLKRVTLELGGKSPLIICEDADLDLAVKIAHEALFTHAAQVCVAASRLFVHSKIYDQFIARSIELAKKRVVGDPFDMKTEQGPQISKTQFENILGYIQSGKEAGAKLECGGASLGDKGYFIQPTIFTDVTDDMKIAREEIFGPVMSILKFDSYEEVIERANDTTYGLAAGVITKDLTRALTLIEQLEAGSVWVNQYAPLHFQAPMGGFKQSGQGRELGRYSLDEYCEVKTVDIKLT</sequence>
<dbReference type="PROSITE" id="PS00687">
    <property type="entry name" value="ALDEHYDE_DEHYDR_GLU"/>
    <property type="match status" value="1"/>
</dbReference>
<protein>
    <recommendedName>
        <fullName evidence="7">Aldehyde dehydrogenase domain-containing protein</fullName>
    </recommendedName>
</protein>
<dbReference type="GO" id="GO:0006629">
    <property type="term" value="P:lipid metabolic process"/>
    <property type="evidence" value="ECO:0007669"/>
    <property type="project" value="InterPro"/>
</dbReference>
<feature type="compositionally biased region" description="Basic residues" evidence="5">
    <location>
        <begin position="18"/>
        <end position="27"/>
    </location>
</feature>
<dbReference type="PANTHER" id="PTHR11699">
    <property type="entry name" value="ALDEHYDE DEHYDROGENASE-RELATED"/>
    <property type="match status" value="1"/>
</dbReference>
<feature type="active site" evidence="3">
    <location>
        <position position="933"/>
    </location>
</feature>
<dbReference type="SUPFAM" id="SSF53720">
    <property type="entry name" value="ALDH-like"/>
    <property type="match status" value="1"/>
</dbReference>
<dbReference type="InterPro" id="IPR029058">
    <property type="entry name" value="AB_hydrolase_fold"/>
</dbReference>
<dbReference type="Pfam" id="PF02450">
    <property type="entry name" value="LCAT"/>
    <property type="match status" value="1"/>
</dbReference>
<dbReference type="AlphaFoldDB" id="A0A816PEQ6"/>
<dbReference type="SUPFAM" id="SSF53474">
    <property type="entry name" value="alpha/beta-Hydrolases"/>
    <property type="match status" value="1"/>
</dbReference>
<dbReference type="FunFam" id="3.40.309.10:FF:000001">
    <property type="entry name" value="Mitochondrial aldehyde dehydrogenase 2"/>
    <property type="match status" value="1"/>
</dbReference>
<feature type="compositionally biased region" description="Polar residues" evidence="5">
    <location>
        <begin position="1"/>
        <end position="15"/>
    </location>
</feature>
<evidence type="ECO:0000259" key="7">
    <source>
        <dbReference type="Pfam" id="PF00171"/>
    </source>
</evidence>
<dbReference type="Proteomes" id="UP000663887">
    <property type="component" value="Unassembled WGS sequence"/>
</dbReference>
<dbReference type="Gene3D" id="3.40.50.1820">
    <property type="entry name" value="alpha/beta hydrolase"/>
    <property type="match status" value="1"/>
</dbReference>
<dbReference type="GO" id="GO:0016620">
    <property type="term" value="F:oxidoreductase activity, acting on the aldehyde or oxo group of donors, NAD or NADP as acceptor"/>
    <property type="evidence" value="ECO:0007669"/>
    <property type="project" value="InterPro"/>
</dbReference>
<dbReference type="EMBL" id="CAJNRG010002461">
    <property type="protein sequence ID" value="CAF2047634.1"/>
    <property type="molecule type" value="Genomic_DNA"/>
</dbReference>
<evidence type="ECO:0000313" key="8">
    <source>
        <dbReference type="EMBL" id="CAF2047634.1"/>
    </source>
</evidence>
<reference evidence="8" key="1">
    <citation type="submission" date="2021-02" db="EMBL/GenBank/DDBJ databases">
        <authorList>
            <person name="Nowell W R."/>
        </authorList>
    </citation>
    <scope>NUCLEOTIDE SEQUENCE</scope>
</reference>
<accession>A0A816PEQ6</accession>
<keyword evidence="6" id="KW-0812">Transmembrane</keyword>
<feature type="transmembrane region" description="Helical" evidence="6">
    <location>
        <begin position="77"/>
        <end position="99"/>
    </location>
</feature>
<evidence type="ECO:0000256" key="1">
    <source>
        <dbReference type="ARBA" id="ARBA00009986"/>
    </source>
</evidence>
<dbReference type="Pfam" id="PF00171">
    <property type="entry name" value="Aldedh"/>
    <property type="match status" value="1"/>
</dbReference>
<name>A0A816PEQ6_9BILA</name>
<dbReference type="InterPro" id="IPR016162">
    <property type="entry name" value="Ald_DH_N"/>
</dbReference>
<dbReference type="InterPro" id="IPR016163">
    <property type="entry name" value="Ald_DH_C"/>
</dbReference>
<evidence type="ECO:0000256" key="3">
    <source>
        <dbReference type="PROSITE-ProRule" id="PRU10007"/>
    </source>
</evidence>
<evidence type="ECO:0000256" key="2">
    <source>
        <dbReference type="ARBA" id="ARBA00023002"/>
    </source>
</evidence>
<dbReference type="GO" id="GO:0008374">
    <property type="term" value="F:O-acyltransferase activity"/>
    <property type="evidence" value="ECO:0007669"/>
    <property type="project" value="InterPro"/>
</dbReference>
<keyword evidence="6" id="KW-0472">Membrane</keyword>
<feature type="domain" description="Aldehyde dehydrogenase" evidence="7">
    <location>
        <begin position="694"/>
        <end position="1156"/>
    </location>
</feature>
<gene>
    <name evidence="8" type="ORF">XDN619_LOCUS7918</name>
</gene>
<dbReference type="Gene3D" id="3.40.309.10">
    <property type="entry name" value="Aldehyde Dehydrogenase, Chain A, domain 2"/>
    <property type="match status" value="1"/>
</dbReference>